<dbReference type="PANTHER" id="PTHR11360">
    <property type="entry name" value="MONOCARBOXYLATE TRANSPORTER"/>
    <property type="match status" value="1"/>
</dbReference>
<dbReference type="Gene3D" id="1.20.1250.20">
    <property type="entry name" value="MFS general substrate transporter like domains"/>
    <property type="match status" value="1"/>
</dbReference>
<dbReference type="InterPro" id="IPR050327">
    <property type="entry name" value="Proton-linked_MCT"/>
</dbReference>
<evidence type="ECO:0008006" key="6">
    <source>
        <dbReference type="Google" id="ProtNLM"/>
    </source>
</evidence>
<feature type="transmembrane region" description="Helical" evidence="3">
    <location>
        <begin position="80"/>
        <end position="99"/>
    </location>
</feature>
<name>A0A8H4R3M5_9AGAR</name>
<dbReference type="GO" id="GO:0022857">
    <property type="term" value="F:transmembrane transporter activity"/>
    <property type="evidence" value="ECO:0007669"/>
    <property type="project" value="InterPro"/>
</dbReference>
<dbReference type="Proteomes" id="UP000521872">
    <property type="component" value="Unassembled WGS sequence"/>
</dbReference>
<evidence type="ECO:0000313" key="4">
    <source>
        <dbReference type="EMBL" id="KAF4621798.1"/>
    </source>
</evidence>
<accession>A0A8H4R3M5</accession>
<evidence type="ECO:0000256" key="3">
    <source>
        <dbReference type="SAM" id="Phobius"/>
    </source>
</evidence>
<evidence type="ECO:0000313" key="5">
    <source>
        <dbReference type="Proteomes" id="UP000521872"/>
    </source>
</evidence>
<feature type="transmembrane region" description="Helical" evidence="3">
    <location>
        <begin position="225"/>
        <end position="250"/>
    </location>
</feature>
<dbReference type="InterPro" id="IPR036259">
    <property type="entry name" value="MFS_trans_sf"/>
</dbReference>
<sequence length="258" mass="26994">MYYRATALGIAVAGSGLGGVVYPVVLQGLFSRVGFGWGVRISGLVSGVGCVAATIMVSSLSLPKKPGPYFDIKTVADRKFLLLAAGSFFVALVDYARSLSIPEHTSFYVLAVMNAGGVLGRLAPPYMSDTLGRFNLLVPCAFVTGLSCVVFWVFAKTVVSVMLFAATYGFFSGAFISLVNPCVAQISDIRQIGTRIGMLYTIISFPSLIGGPAAGALLAHYHGSFTAMIAFAGTTVIVGSVLLLGAKLVVDRNLLAKV</sequence>
<dbReference type="GO" id="GO:0016020">
    <property type="term" value="C:membrane"/>
    <property type="evidence" value="ECO:0007669"/>
    <property type="project" value="UniProtKB-SubCell"/>
</dbReference>
<dbReference type="Pfam" id="PF07690">
    <property type="entry name" value="MFS_1"/>
    <property type="match status" value="1"/>
</dbReference>
<keyword evidence="5" id="KW-1185">Reference proteome</keyword>
<dbReference type="PANTHER" id="PTHR11360:SF177">
    <property type="entry name" value="RIBOFLAVIN TRANSPORTER MCH5"/>
    <property type="match status" value="1"/>
</dbReference>
<protein>
    <recommendedName>
        <fullName evidence="6">Major facilitator superfamily (MFS) profile domain-containing protein</fullName>
    </recommendedName>
</protein>
<comment type="caution">
    <text evidence="4">The sequence shown here is derived from an EMBL/GenBank/DDBJ whole genome shotgun (WGS) entry which is preliminary data.</text>
</comment>
<feature type="transmembrane region" description="Helical" evidence="3">
    <location>
        <begin position="196"/>
        <end position="219"/>
    </location>
</feature>
<proteinExistence type="inferred from homology"/>
<feature type="transmembrane region" description="Helical" evidence="3">
    <location>
        <begin position="136"/>
        <end position="155"/>
    </location>
</feature>
<dbReference type="EMBL" id="JAACJL010000004">
    <property type="protein sequence ID" value="KAF4621798.1"/>
    <property type="molecule type" value="Genomic_DNA"/>
</dbReference>
<feature type="transmembrane region" description="Helical" evidence="3">
    <location>
        <begin position="7"/>
        <end position="25"/>
    </location>
</feature>
<feature type="transmembrane region" description="Helical" evidence="3">
    <location>
        <begin position="105"/>
        <end position="124"/>
    </location>
</feature>
<dbReference type="AlphaFoldDB" id="A0A8H4R3M5"/>
<keyword evidence="3" id="KW-1133">Transmembrane helix</keyword>
<keyword evidence="3" id="KW-0812">Transmembrane</keyword>
<organism evidence="4 5">
    <name type="scientific">Agrocybe pediades</name>
    <dbReference type="NCBI Taxonomy" id="84607"/>
    <lineage>
        <taxon>Eukaryota</taxon>
        <taxon>Fungi</taxon>
        <taxon>Dikarya</taxon>
        <taxon>Basidiomycota</taxon>
        <taxon>Agaricomycotina</taxon>
        <taxon>Agaricomycetes</taxon>
        <taxon>Agaricomycetidae</taxon>
        <taxon>Agaricales</taxon>
        <taxon>Agaricineae</taxon>
        <taxon>Strophariaceae</taxon>
        <taxon>Agrocybe</taxon>
    </lineage>
</organism>
<comment type="similarity">
    <text evidence="2">Belongs to the major facilitator superfamily. Monocarboxylate porter (TC 2.A.1.13) family.</text>
</comment>
<dbReference type="InterPro" id="IPR011701">
    <property type="entry name" value="MFS"/>
</dbReference>
<evidence type="ECO:0000256" key="2">
    <source>
        <dbReference type="ARBA" id="ARBA00006727"/>
    </source>
</evidence>
<gene>
    <name evidence="4" type="ORF">D9613_012085</name>
</gene>
<feature type="transmembrane region" description="Helical" evidence="3">
    <location>
        <begin position="37"/>
        <end position="60"/>
    </location>
</feature>
<reference evidence="4 5" key="1">
    <citation type="submission" date="2019-12" db="EMBL/GenBank/DDBJ databases">
        <authorList>
            <person name="Floudas D."/>
            <person name="Bentzer J."/>
            <person name="Ahren D."/>
            <person name="Johansson T."/>
            <person name="Persson P."/>
            <person name="Tunlid A."/>
        </authorList>
    </citation>
    <scope>NUCLEOTIDE SEQUENCE [LARGE SCALE GENOMIC DNA]</scope>
    <source>
        <strain evidence="4 5">CBS 102.39</strain>
    </source>
</reference>
<evidence type="ECO:0000256" key="1">
    <source>
        <dbReference type="ARBA" id="ARBA00004141"/>
    </source>
</evidence>
<keyword evidence="3" id="KW-0472">Membrane</keyword>
<dbReference type="SUPFAM" id="SSF103473">
    <property type="entry name" value="MFS general substrate transporter"/>
    <property type="match status" value="1"/>
</dbReference>
<comment type="subcellular location">
    <subcellularLocation>
        <location evidence="1">Membrane</location>
        <topology evidence="1">Multi-pass membrane protein</topology>
    </subcellularLocation>
</comment>
<feature type="transmembrane region" description="Helical" evidence="3">
    <location>
        <begin position="161"/>
        <end position="184"/>
    </location>
</feature>